<feature type="transmembrane region" description="Helical" evidence="7">
    <location>
        <begin position="424"/>
        <end position="445"/>
    </location>
</feature>
<feature type="transmembrane region" description="Helical" evidence="7">
    <location>
        <begin position="301"/>
        <end position="322"/>
    </location>
</feature>
<organism evidence="8 9">
    <name type="scientific">Sulfurimonas diazotrophicus</name>
    <dbReference type="NCBI Taxonomy" id="3131939"/>
    <lineage>
        <taxon>Bacteria</taxon>
        <taxon>Pseudomonadati</taxon>
        <taxon>Campylobacterota</taxon>
        <taxon>Epsilonproteobacteria</taxon>
        <taxon>Campylobacterales</taxon>
        <taxon>Sulfurimonadaceae</taxon>
        <taxon>Sulfurimonas</taxon>
    </lineage>
</organism>
<dbReference type="CDD" id="cd10336">
    <property type="entry name" value="SLC6sbd_Tyt1-Like"/>
    <property type="match status" value="1"/>
</dbReference>
<evidence type="ECO:0000256" key="2">
    <source>
        <dbReference type="ARBA" id="ARBA00022448"/>
    </source>
</evidence>
<keyword evidence="3 6" id="KW-0812">Transmembrane</keyword>
<dbReference type="PROSITE" id="PS00610">
    <property type="entry name" value="NA_NEUROTRAN_SYMP_1"/>
    <property type="match status" value="1"/>
</dbReference>
<dbReference type="PANTHER" id="PTHR42948:SF1">
    <property type="entry name" value="TRANSPORTER"/>
    <property type="match status" value="1"/>
</dbReference>
<dbReference type="SUPFAM" id="SSF161070">
    <property type="entry name" value="SNF-like"/>
    <property type="match status" value="1"/>
</dbReference>
<keyword evidence="6" id="KW-0769">Symport</keyword>
<accession>A0ABZ3H9P5</accession>
<feature type="transmembrane region" description="Helical" evidence="7">
    <location>
        <begin position="380"/>
        <end position="403"/>
    </location>
</feature>
<dbReference type="InterPro" id="IPR037272">
    <property type="entry name" value="SNS_sf"/>
</dbReference>
<dbReference type="NCBIfam" id="NF037979">
    <property type="entry name" value="Na_transp"/>
    <property type="match status" value="1"/>
</dbReference>
<evidence type="ECO:0000256" key="7">
    <source>
        <dbReference type="SAM" id="Phobius"/>
    </source>
</evidence>
<keyword evidence="2 6" id="KW-0813">Transport</keyword>
<evidence type="ECO:0000313" key="9">
    <source>
        <dbReference type="Proteomes" id="UP001447842"/>
    </source>
</evidence>
<evidence type="ECO:0000313" key="8">
    <source>
        <dbReference type="EMBL" id="XAU15245.1"/>
    </source>
</evidence>
<evidence type="ECO:0000256" key="1">
    <source>
        <dbReference type="ARBA" id="ARBA00004141"/>
    </source>
</evidence>
<evidence type="ECO:0000256" key="3">
    <source>
        <dbReference type="ARBA" id="ARBA00022692"/>
    </source>
</evidence>
<feature type="transmembrane region" description="Helical" evidence="7">
    <location>
        <begin position="168"/>
        <end position="193"/>
    </location>
</feature>
<feature type="transmembrane region" description="Helical" evidence="7">
    <location>
        <begin position="213"/>
        <end position="236"/>
    </location>
</feature>
<feature type="transmembrane region" description="Helical" evidence="7">
    <location>
        <begin position="342"/>
        <end position="360"/>
    </location>
</feature>
<keyword evidence="9" id="KW-1185">Reference proteome</keyword>
<dbReference type="EMBL" id="CP147920">
    <property type="protein sequence ID" value="XAU15245.1"/>
    <property type="molecule type" value="Genomic_DNA"/>
</dbReference>
<feature type="transmembrane region" description="Helical" evidence="7">
    <location>
        <begin position="87"/>
        <end position="114"/>
    </location>
</feature>
<protein>
    <recommendedName>
        <fullName evidence="6">Transporter</fullName>
    </recommendedName>
</protein>
<proteinExistence type="inferred from homology"/>
<keyword evidence="5 7" id="KW-0472">Membrane</keyword>
<evidence type="ECO:0000256" key="4">
    <source>
        <dbReference type="ARBA" id="ARBA00022989"/>
    </source>
</evidence>
<keyword evidence="4 7" id="KW-1133">Transmembrane helix</keyword>
<dbReference type="Pfam" id="PF00209">
    <property type="entry name" value="SNF"/>
    <property type="match status" value="2"/>
</dbReference>
<feature type="transmembrane region" description="Helical" evidence="7">
    <location>
        <begin position="37"/>
        <end position="66"/>
    </location>
</feature>
<dbReference type="PANTHER" id="PTHR42948">
    <property type="entry name" value="TRANSPORTER"/>
    <property type="match status" value="1"/>
</dbReference>
<sequence length="447" mass="48737">MKIARFSRIGFILAAAGSAVGLGNIWKFPYITGEYGGGAFVMVYLFTVMLIGFSVMIAELLIGYLSRRDTLTAFEVLAPRHKAAWKWGGFMAFTGLLIMTFYSVVIGWIFNYIFVSLGNLPSSPEEAAGLFKTMLGSDVKTQIFYHTLAFAIITAIVIRGIKGGIEKLNLVLMPMLFLIVGGMFLYATTQTAFAQAWDFMFSADWSKLNSEAFVTAVGHAFFTLSLGMGSLLTYSASLPKESNLVKSALVVVALDTGIALLAGLMLFTFLYQYGAEPSAGPGLVFISLPAVFYEMGTLGNVFAMLFFISLAFAGLTSAVSLVEPMVQLAIDRFGWSRFKASATMGLFFYLVGIAVIYSGSSDYGALLTWDGKNLFDWIDYITAAILLPTGGLVMAIFIGYVIEPNRVEAALKQQMGFAYGIWHFSLRYIAPVALVIVMLNMMGILKV</sequence>
<dbReference type="RefSeq" id="WP_345972805.1">
    <property type="nucleotide sequence ID" value="NZ_CP147920.1"/>
</dbReference>
<comment type="similarity">
    <text evidence="6">Belongs to the sodium:neurotransmitter symporter (SNF) (TC 2.A.22) family.</text>
</comment>
<gene>
    <name evidence="8" type="ORF">WCY31_00780</name>
</gene>
<dbReference type="PRINTS" id="PR00176">
    <property type="entry name" value="NANEUSMPORT"/>
</dbReference>
<evidence type="ECO:0000256" key="6">
    <source>
        <dbReference type="RuleBase" id="RU003732"/>
    </source>
</evidence>
<name>A0ABZ3H9P5_9BACT</name>
<dbReference type="InterPro" id="IPR047218">
    <property type="entry name" value="YocR/YhdH-like"/>
</dbReference>
<dbReference type="PROSITE" id="PS50267">
    <property type="entry name" value="NA_NEUROTRAN_SYMP_3"/>
    <property type="match status" value="1"/>
</dbReference>
<dbReference type="InterPro" id="IPR000175">
    <property type="entry name" value="Na/ntran_symport"/>
</dbReference>
<reference evidence="8 9" key="1">
    <citation type="submission" date="2024-03" db="EMBL/GenBank/DDBJ databases">
        <title>Sulfurimonas sp. HSL3-1.</title>
        <authorList>
            <person name="Wang S."/>
        </authorList>
    </citation>
    <scope>NUCLEOTIDE SEQUENCE [LARGE SCALE GENOMIC DNA]</scope>
    <source>
        <strain evidence="8 9">HSL3-1</strain>
    </source>
</reference>
<comment type="subcellular location">
    <subcellularLocation>
        <location evidence="1">Membrane</location>
        <topology evidence="1">Multi-pass membrane protein</topology>
    </subcellularLocation>
</comment>
<evidence type="ECO:0000256" key="5">
    <source>
        <dbReference type="ARBA" id="ARBA00023136"/>
    </source>
</evidence>
<feature type="transmembrane region" description="Helical" evidence="7">
    <location>
        <begin position="143"/>
        <end position="161"/>
    </location>
</feature>
<feature type="transmembrane region" description="Helical" evidence="7">
    <location>
        <begin position="248"/>
        <end position="271"/>
    </location>
</feature>
<dbReference type="Proteomes" id="UP001447842">
    <property type="component" value="Chromosome"/>
</dbReference>